<evidence type="ECO:0000313" key="21">
    <source>
        <dbReference type="Proteomes" id="UP000522007"/>
    </source>
</evidence>
<dbReference type="EMBL" id="JAAROP010000027">
    <property type="protein sequence ID" value="MBC1324203.1"/>
    <property type="molecule type" value="Genomic_DNA"/>
</dbReference>
<comment type="caution">
    <text evidence="20">The sequence shown here is derived from an EMBL/GenBank/DDBJ whole genome shotgun (WGS) entry which is preliminary data.</text>
</comment>
<comment type="domain">
    <text evidence="18">The N-terminal region contains the highly conserved SGGXDS motif, predicted to be a P-loop motif involved in ATP binding.</text>
</comment>
<comment type="similarity">
    <text evidence="3">In the C-terminal section; belongs to the purine/pyrimidine phosphoribosyltransferase family.</text>
</comment>
<evidence type="ECO:0000256" key="9">
    <source>
        <dbReference type="ARBA" id="ARBA00022723"/>
    </source>
</evidence>
<keyword evidence="4 18" id="KW-0963">Cytoplasm</keyword>
<evidence type="ECO:0000313" key="20">
    <source>
        <dbReference type="EMBL" id="MBC1324203.1"/>
    </source>
</evidence>
<evidence type="ECO:0000256" key="1">
    <source>
        <dbReference type="ARBA" id="ARBA00001946"/>
    </source>
</evidence>
<evidence type="ECO:0000256" key="17">
    <source>
        <dbReference type="ARBA" id="ARBA00061707"/>
    </source>
</evidence>
<dbReference type="GO" id="GO:0052657">
    <property type="term" value="F:guanine phosphoribosyltransferase activity"/>
    <property type="evidence" value="ECO:0007669"/>
    <property type="project" value="UniProtKB-ARBA"/>
</dbReference>
<name>A0A7X0T824_LISWE</name>
<evidence type="ECO:0000256" key="8">
    <source>
        <dbReference type="ARBA" id="ARBA00022694"/>
    </source>
</evidence>
<dbReference type="GO" id="GO:0032267">
    <property type="term" value="F:tRNA(Ile)-lysidine synthase activity"/>
    <property type="evidence" value="ECO:0007669"/>
    <property type="project" value="UniProtKB-EC"/>
</dbReference>
<dbReference type="InterPro" id="IPR011063">
    <property type="entry name" value="TilS/TtcA_N"/>
</dbReference>
<dbReference type="CDD" id="cd06223">
    <property type="entry name" value="PRTases_typeI"/>
    <property type="match status" value="1"/>
</dbReference>
<dbReference type="NCBIfam" id="TIGR02432">
    <property type="entry name" value="lysidine_TilS_N"/>
    <property type="match status" value="1"/>
</dbReference>
<evidence type="ECO:0000256" key="7">
    <source>
        <dbReference type="ARBA" id="ARBA00022679"/>
    </source>
</evidence>
<dbReference type="Proteomes" id="UP000522007">
    <property type="component" value="Unassembled WGS sequence"/>
</dbReference>
<dbReference type="SUPFAM" id="SSF82829">
    <property type="entry name" value="MesJ substrate recognition domain-like"/>
    <property type="match status" value="1"/>
</dbReference>
<gene>
    <name evidence="18" type="primary">tilS</name>
    <name evidence="20" type="ORF">HB853_14875</name>
</gene>
<evidence type="ECO:0000256" key="6">
    <source>
        <dbReference type="ARBA" id="ARBA00022676"/>
    </source>
</evidence>
<dbReference type="AlphaFoldDB" id="A0A7X0T824"/>
<comment type="function">
    <text evidence="16 18">Ligates lysine onto the cytidine present at position 34 of the AUA codon-specific tRNA(Ile) that contains the anticodon CAU, in an ATP-dependent manner. Cytidine is converted to lysidine, thus changing the amino acid specificity of the tRNA from methionine to isoleucine.</text>
</comment>
<keyword evidence="8 18" id="KW-0819">tRNA processing</keyword>
<evidence type="ECO:0000256" key="12">
    <source>
        <dbReference type="ARBA" id="ARBA00022842"/>
    </source>
</evidence>
<dbReference type="SUPFAM" id="SSF52402">
    <property type="entry name" value="Adenine nucleotide alpha hydrolases-like"/>
    <property type="match status" value="1"/>
</dbReference>
<dbReference type="GO" id="GO:0005737">
    <property type="term" value="C:cytoplasm"/>
    <property type="evidence" value="ECO:0007669"/>
    <property type="project" value="UniProtKB-SubCell"/>
</dbReference>
<comment type="cofactor">
    <cofactor evidence="1">
        <name>Mg(2+)</name>
        <dbReference type="ChEBI" id="CHEBI:18420"/>
    </cofactor>
</comment>
<dbReference type="GO" id="GO:0006400">
    <property type="term" value="P:tRNA modification"/>
    <property type="evidence" value="ECO:0007669"/>
    <property type="project" value="UniProtKB-UniRule"/>
</dbReference>
<reference evidence="20 21" key="1">
    <citation type="submission" date="2020-03" db="EMBL/GenBank/DDBJ databases">
        <title>Soil Listeria distribution.</title>
        <authorList>
            <person name="Liao J."/>
            <person name="Wiedmann M."/>
        </authorList>
    </citation>
    <scope>NUCLEOTIDE SEQUENCE [LARGE SCALE GENOMIC DNA]</scope>
    <source>
        <strain evidence="20 21">FSL L7-1829</strain>
    </source>
</reference>
<dbReference type="CDD" id="cd01992">
    <property type="entry name" value="TilS_N"/>
    <property type="match status" value="1"/>
</dbReference>
<keyword evidence="12" id="KW-0460">Magnesium</keyword>
<organism evidence="20 21">
    <name type="scientific">Listeria welshimeri</name>
    <dbReference type="NCBI Taxonomy" id="1643"/>
    <lineage>
        <taxon>Bacteria</taxon>
        <taxon>Bacillati</taxon>
        <taxon>Bacillota</taxon>
        <taxon>Bacilli</taxon>
        <taxon>Bacillales</taxon>
        <taxon>Listeriaceae</taxon>
        <taxon>Listeria</taxon>
    </lineage>
</organism>
<dbReference type="GO" id="GO:0006188">
    <property type="term" value="P:IMP biosynthetic process"/>
    <property type="evidence" value="ECO:0007669"/>
    <property type="project" value="UniProtKB-ARBA"/>
</dbReference>
<dbReference type="Pfam" id="PF11734">
    <property type="entry name" value="TilS_C"/>
    <property type="match status" value="1"/>
</dbReference>
<dbReference type="NCBIfam" id="TIGR02433">
    <property type="entry name" value="lysidine_TilS_C"/>
    <property type="match status" value="1"/>
</dbReference>
<dbReference type="InterPro" id="IPR014729">
    <property type="entry name" value="Rossmann-like_a/b/a_fold"/>
</dbReference>
<evidence type="ECO:0000256" key="11">
    <source>
        <dbReference type="ARBA" id="ARBA00022840"/>
    </source>
</evidence>
<evidence type="ECO:0000256" key="4">
    <source>
        <dbReference type="ARBA" id="ARBA00022490"/>
    </source>
</evidence>
<keyword evidence="5 18" id="KW-0436">Ligase</keyword>
<dbReference type="Gene3D" id="3.40.50.620">
    <property type="entry name" value="HUPs"/>
    <property type="match status" value="1"/>
</dbReference>
<dbReference type="Pfam" id="PF00156">
    <property type="entry name" value="Pribosyltran"/>
    <property type="match status" value="1"/>
</dbReference>
<evidence type="ECO:0000256" key="2">
    <source>
        <dbReference type="ARBA" id="ARBA00004496"/>
    </source>
</evidence>
<evidence type="ECO:0000259" key="19">
    <source>
        <dbReference type="SMART" id="SM00977"/>
    </source>
</evidence>
<dbReference type="Gene3D" id="3.40.50.2020">
    <property type="match status" value="1"/>
</dbReference>
<accession>A0A7X0T824</accession>
<dbReference type="GO" id="GO:0005524">
    <property type="term" value="F:ATP binding"/>
    <property type="evidence" value="ECO:0007669"/>
    <property type="project" value="UniProtKB-UniRule"/>
</dbReference>
<comment type="catalytic activity">
    <reaction evidence="13 18">
        <text>cytidine(34) in tRNA(Ile2) + L-lysine + ATP = lysidine(34) in tRNA(Ile2) + AMP + diphosphate + H(+)</text>
        <dbReference type="Rhea" id="RHEA:43744"/>
        <dbReference type="Rhea" id="RHEA-COMP:10625"/>
        <dbReference type="Rhea" id="RHEA-COMP:10670"/>
        <dbReference type="ChEBI" id="CHEBI:15378"/>
        <dbReference type="ChEBI" id="CHEBI:30616"/>
        <dbReference type="ChEBI" id="CHEBI:32551"/>
        <dbReference type="ChEBI" id="CHEBI:33019"/>
        <dbReference type="ChEBI" id="CHEBI:82748"/>
        <dbReference type="ChEBI" id="CHEBI:83665"/>
        <dbReference type="ChEBI" id="CHEBI:456215"/>
        <dbReference type="EC" id="6.3.4.19"/>
    </reaction>
</comment>
<evidence type="ECO:0000256" key="16">
    <source>
        <dbReference type="ARBA" id="ARBA00057249"/>
    </source>
</evidence>
<dbReference type="InterPro" id="IPR029057">
    <property type="entry name" value="PRTase-like"/>
</dbReference>
<evidence type="ECO:0000256" key="5">
    <source>
        <dbReference type="ARBA" id="ARBA00022598"/>
    </source>
</evidence>
<dbReference type="SUPFAM" id="SSF56037">
    <property type="entry name" value="PheT/TilS domain"/>
    <property type="match status" value="1"/>
</dbReference>
<dbReference type="InterPro" id="IPR005904">
    <property type="entry name" value="Hxn_phspho_trans"/>
</dbReference>
<evidence type="ECO:0000256" key="10">
    <source>
        <dbReference type="ARBA" id="ARBA00022741"/>
    </source>
</evidence>
<dbReference type="SMART" id="SM00977">
    <property type="entry name" value="TilS_C"/>
    <property type="match status" value="1"/>
</dbReference>
<keyword evidence="6 20" id="KW-0328">Glycosyltransferase</keyword>
<comment type="similarity">
    <text evidence="18">Belongs to the tRNA(Ile)-lysidine synthase family.</text>
</comment>
<dbReference type="PANTHER" id="PTHR43033:SF1">
    <property type="entry name" value="TRNA(ILE)-LYSIDINE SYNTHASE-RELATED"/>
    <property type="match status" value="1"/>
</dbReference>
<keyword evidence="7 20" id="KW-0808">Transferase</keyword>
<dbReference type="GO" id="GO:0006177">
    <property type="term" value="P:GMP biosynthetic process"/>
    <property type="evidence" value="ECO:0007669"/>
    <property type="project" value="UniProtKB-ARBA"/>
</dbReference>
<comment type="similarity">
    <text evidence="17">In the N-terminal section; belongs to the tRNA(Ile)-lysidine synthase family.</text>
</comment>
<dbReference type="InterPro" id="IPR012795">
    <property type="entry name" value="tRNA_Ile_lys_synt_N"/>
</dbReference>
<comment type="subcellular location">
    <subcellularLocation>
        <location evidence="2 18">Cytoplasm</location>
    </subcellularLocation>
</comment>
<dbReference type="GO" id="GO:0006166">
    <property type="term" value="P:purine ribonucleoside salvage"/>
    <property type="evidence" value="ECO:0007669"/>
    <property type="project" value="InterPro"/>
</dbReference>
<keyword evidence="9" id="KW-0479">Metal-binding</keyword>
<comment type="catalytic activity">
    <reaction evidence="14">
        <text>IMP + diphosphate = hypoxanthine + 5-phospho-alpha-D-ribose 1-diphosphate</text>
        <dbReference type="Rhea" id="RHEA:17973"/>
        <dbReference type="ChEBI" id="CHEBI:17368"/>
        <dbReference type="ChEBI" id="CHEBI:33019"/>
        <dbReference type="ChEBI" id="CHEBI:58017"/>
        <dbReference type="ChEBI" id="CHEBI:58053"/>
        <dbReference type="EC" id="2.4.2.8"/>
    </reaction>
</comment>
<dbReference type="PANTHER" id="PTHR43033">
    <property type="entry name" value="TRNA(ILE)-LYSIDINE SYNTHASE-RELATED"/>
    <property type="match status" value="1"/>
</dbReference>
<dbReference type="FunFam" id="3.40.50.2020:FF:000006">
    <property type="entry name" value="Hypoxanthine phosphoribosyltransferase"/>
    <property type="match status" value="1"/>
</dbReference>
<comment type="catalytic activity">
    <reaction evidence="15">
        <text>GMP + diphosphate = guanine + 5-phospho-alpha-D-ribose 1-diphosphate</text>
        <dbReference type="Rhea" id="RHEA:25424"/>
        <dbReference type="ChEBI" id="CHEBI:16235"/>
        <dbReference type="ChEBI" id="CHEBI:33019"/>
        <dbReference type="ChEBI" id="CHEBI:58017"/>
        <dbReference type="ChEBI" id="CHEBI:58115"/>
        <dbReference type="EC" id="2.4.2.8"/>
    </reaction>
</comment>
<sequence>MEDIEKRTHKYIEKHDLIRSDDKLLVAVSGGPDSFALLHFLWSSKLVPKESISVAHLNHCLREGAEKEQLVVQTFCEEHHIPFFVEAVDIKKHAETTQKGIEETARIVRYKFFEKVMTENDINKLVLAHHADDQIETILMRLVRGSSSIGWSGIQPKRKVTKGYAIRPFLPITKAEIIQYASKHDLPYEIDESNVSQEYTRNRYRTQLLPFLSKENPAVYDHFNRFSEETSEDFLFLEELANDVLKKNLIQNGKQTTLLLSSFKNEANPLQRRAIHLLLRYLYNDDTRIITVNHIYQIIQMIQSENPSSSIDLPKKLTAIRSYNELHFQFGERHVPSEFYHQLEINDRIELEDKTSIRLKLKSSVVQTNGLNGMLLDAEDITLPLIVRNRVNGDRMTMKGQVGSKKLKDIFIDAKIPRQERDNLPVITDYTGKILWVPGVKKSAYDREFSRSKKQYIIRYTRNIGGNESMHNDIQKVLISEDELQEKIRELGRELTTEYEGRNPLVVGVLKGATPFMTDLLKRVDTYLEMDFMDVSSYGNGTVSSGEVKIIKDLNASVEGRDVLVIEDIIDSGRTLSYLVDLIKYRKAKSVKLVTLLDKPAGRNVAIEADYVGFVVPNEFVVGYGLDYAERYRNLPYIGVLKPEIYSE</sequence>
<evidence type="ECO:0000256" key="3">
    <source>
        <dbReference type="ARBA" id="ARBA00010138"/>
    </source>
</evidence>
<keyword evidence="10 18" id="KW-0547">Nucleotide-binding</keyword>
<evidence type="ECO:0000256" key="14">
    <source>
        <dbReference type="ARBA" id="ARBA00051203"/>
    </source>
</evidence>
<dbReference type="InterPro" id="IPR000836">
    <property type="entry name" value="PRTase_dom"/>
</dbReference>
<dbReference type="EC" id="6.3.4.19" evidence="18"/>
<feature type="domain" description="Lysidine-tRNA(Ile) synthetase C-terminal" evidence="19">
    <location>
        <begin position="385"/>
        <end position="460"/>
    </location>
</feature>
<proteinExistence type="inferred from homology"/>
<dbReference type="HAMAP" id="MF_01161">
    <property type="entry name" value="tRNA_Ile_lys_synt"/>
    <property type="match status" value="1"/>
</dbReference>
<dbReference type="Gene3D" id="3.30.465.60">
    <property type="match status" value="1"/>
</dbReference>
<dbReference type="InterPro" id="IPR012796">
    <property type="entry name" value="Lysidine-tRNA-synth_C"/>
</dbReference>
<dbReference type="SUPFAM" id="SSF53271">
    <property type="entry name" value="PRTase-like"/>
    <property type="match status" value="1"/>
</dbReference>
<feature type="binding site" evidence="18">
    <location>
        <begin position="29"/>
        <end position="34"/>
    </location>
    <ligand>
        <name>ATP</name>
        <dbReference type="ChEBI" id="CHEBI:30616"/>
    </ligand>
</feature>
<dbReference type="InterPro" id="IPR012094">
    <property type="entry name" value="tRNA_Ile_lys_synt"/>
</dbReference>
<evidence type="ECO:0000256" key="18">
    <source>
        <dbReference type="HAMAP-Rule" id="MF_01161"/>
    </source>
</evidence>
<keyword evidence="11 18" id="KW-0067">ATP-binding</keyword>
<dbReference type="Pfam" id="PF01171">
    <property type="entry name" value="ATP_bind_3"/>
    <property type="match status" value="1"/>
</dbReference>
<dbReference type="NCBIfam" id="TIGR01203">
    <property type="entry name" value="HGPRTase"/>
    <property type="match status" value="1"/>
</dbReference>
<protein>
    <recommendedName>
        <fullName evidence="18">tRNA(Ile)-lysidine synthase</fullName>
        <ecNumber evidence="18">6.3.4.19</ecNumber>
    </recommendedName>
    <alternativeName>
        <fullName evidence="18">tRNA(Ile)-2-lysyl-cytidine synthase</fullName>
    </alternativeName>
    <alternativeName>
        <fullName evidence="18">tRNA(Ile)-lysidine synthetase</fullName>
    </alternativeName>
</protein>
<evidence type="ECO:0000256" key="13">
    <source>
        <dbReference type="ARBA" id="ARBA00048539"/>
    </source>
</evidence>
<dbReference type="GO" id="GO:0004422">
    <property type="term" value="F:hypoxanthine phosphoribosyltransferase activity"/>
    <property type="evidence" value="ECO:0007669"/>
    <property type="project" value="InterPro"/>
</dbReference>
<dbReference type="GO" id="GO:0046872">
    <property type="term" value="F:metal ion binding"/>
    <property type="evidence" value="ECO:0007669"/>
    <property type="project" value="UniProtKB-KW"/>
</dbReference>
<evidence type="ECO:0000256" key="15">
    <source>
        <dbReference type="ARBA" id="ARBA00051961"/>
    </source>
</evidence>